<reference evidence="1 2" key="1">
    <citation type="journal article" date="2011" name="Genome Res.">
        <title>Phylogeny-wide analysis of social amoeba genomes highlights ancient origins for complex intercellular communication.</title>
        <authorList>
            <person name="Heidel A.J."/>
            <person name="Lawal H.M."/>
            <person name="Felder M."/>
            <person name="Schilde C."/>
            <person name="Helps N.R."/>
            <person name="Tunggal B."/>
            <person name="Rivero F."/>
            <person name="John U."/>
            <person name="Schleicher M."/>
            <person name="Eichinger L."/>
            <person name="Platzer M."/>
            <person name="Noegel A.A."/>
            <person name="Schaap P."/>
            <person name="Gloeckner G."/>
        </authorList>
    </citation>
    <scope>NUCLEOTIDE SEQUENCE [LARGE SCALE GENOMIC DNA]</scope>
    <source>
        <strain evidence="2">ATCC 26659 / Pp 5 / PN500</strain>
    </source>
</reference>
<gene>
    <name evidence="1" type="ORF">PPL_07010</name>
</gene>
<dbReference type="Proteomes" id="UP000001396">
    <property type="component" value="Unassembled WGS sequence"/>
</dbReference>
<proteinExistence type="predicted"/>
<evidence type="ECO:0000313" key="2">
    <source>
        <dbReference type="Proteomes" id="UP000001396"/>
    </source>
</evidence>
<protein>
    <submittedName>
        <fullName evidence="1">Uncharacterized protein</fullName>
    </submittedName>
</protein>
<sequence length="47" mass="5134">MKCRVELCNLNTVGCFKIVKQISTLGCIATIRYATQRSTAAKTNQVG</sequence>
<keyword evidence="2" id="KW-1185">Reference proteome</keyword>
<dbReference type="EMBL" id="ADBJ01000031">
    <property type="protein sequence ID" value="EFA80188.1"/>
    <property type="molecule type" value="Genomic_DNA"/>
</dbReference>
<comment type="caution">
    <text evidence="1">The sequence shown here is derived from an EMBL/GenBank/DDBJ whole genome shotgun (WGS) entry which is preliminary data.</text>
</comment>
<dbReference type="InParanoid" id="D3BE57"/>
<dbReference type="AlphaFoldDB" id="D3BE57"/>
<dbReference type="GeneID" id="31362491"/>
<organism evidence="1 2">
    <name type="scientific">Heterostelium pallidum (strain ATCC 26659 / Pp 5 / PN500)</name>
    <name type="common">Cellular slime mold</name>
    <name type="synonym">Polysphondylium pallidum</name>
    <dbReference type="NCBI Taxonomy" id="670386"/>
    <lineage>
        <taxon>Eukaryota</taxon>
        <taxon>Amoebozoa</taxon>
        <taxon>Evosea</taxon>
        <taxon>Eumycetozoa</taxon>
        <taxon>Dictyostelia</taxon>
        <taxon>Acytosteliales</taxon>
        <taxon>Acytosteliaceae</taxon>
        <taxon>Heterostelium</taxon>
    </lineage>
</organism>
<evidence type="ECO:0000313" key="1">
    <source>
        <dbReference type="EMBL" id="EFA80188.1"/>
    </source>
</evidence>
<dbReference type="RefSeq" id="XP_020432308.1">
    <property type="nucleotide sequence ID" value="XM_020577860.1"/>
</dbReference>
<accession>D3BE57</accession>
<name>D3BE57_HETP5</name>